<name>A0A914A2Q5_PATMI</name>
<dbReference type="RefSeq" id="XP_038058117.1">
    <property type="nucleotide sequence ID" value="XM_038202189.1"/>
</dbReference>
<dbReference type="SMART" id="SM00450">
    <property type="entry name" value="RHOD"/>
    <property type="match status" value="1"/>
</dbReference>
<dbReference type="PANTHER" id="PTHR43268:SF6">
    <property type="entry name" value="THIOSULFATE SULFURTRANSFERASE_RHODANESE-LIKE DOMAIN-CONTAINING PROTEIN 2"/>
    <property type="match status" value="1"/>
</dbReference>
<protein>
    <recommendedName>
        <fullName evidence="1">Thiosulfate sulfurtransferase/rhodanese-like domain-containing protein 2</fullName>
    </recommendedName>
</protein>
<dbReference type="PROSITE" id="PS50206">
    <property type="entry name" value="RHODANESE_3"/>
    <property type="match status" value="1"/>
</dbReference>
<evidence type="ECO:0000313" key="3">
    <source>
        <dbReference type="EnsemblMetazoa" id="XP_038058117.1"/>
    </source>
</evidence>
<dbReference type="Gene3D" id="3.30.70.100">
    <property type="match status" value="1"/>
</dbReference>
<dbReference type="AlphaFoldDB" id="A0A914A2Q5"/>
<proteinExistence type="predicted"/>
<feature type="domain" description="Rhodanese" evidence="2">
    <location>
        <begin position="318"/>
        <end position="413"/>
    </location>
</feature>
<dbReference type="InterPro" id="IPR001763">
    <property type="entry name" value="Rhodanese-like_dom"/>
</dbReference>
<dbReference type="OMA" id="GNCWGFW"/>
<dbReference type="Gene3D" id="3.40.250.10">
    <property type="entry name" value="Rhodanese-like domain"/>
    <property type="match status" value="1"/>
</dbReference>
<dbReference type="InterPro" id="IPR020936">
    <property type="entry name" value="TrhO"/>
</dbReference>
<dbReference type="InterPro" id="IPR022111">
    <property type="entry name" value="Rhodanese_C"/>
</dbReference>
<dbReference type="OrthoDB" id="25002at2759"/>
<dbReference type="GeneID" id="119729576"/>
<evidence type="ECO:0000256" key="1">
    <source>
        <dbReference type="ARBA" id="ARBA00069711"/>
    </source>
</evidence>
<evidence type="ECO:0000313" key="4">
    <source>
        <dbReference type="Proteomes" id="UP000887568"/>
    </source>
</evidence>
<dbReference type="FunFam" id="3.40.250.10:FF:000022">
    <property type="entry name" value="Thiosulfate sulfurtransferase/rhodanese-like domain-containing protein 2"/>
    <property type="match status" value="1"/>
</dbReference>
<accession>A0A914A2Q5</accession>
<dbReference type="Pfam" id="PF17773">
    <property type="entry name" value="UPF0176_N"/>
    <property type="match status" value="1"/>
</dbReference>
<reference evidence="3" key="1">
    <citation type="submission" date="2022-11" db="UniProtKB">
        <authorList>
            <consortium name="EnsemblMetazoa"/>
        </authorList>
    </citation>
    <scope>IDENTIFICATION</scope>
</reference>
<dbReference type="SUPFAM" id="SSF52821">
    <property type="entry name" value="Rhodanese/Cell cycle control phosphatase"/>
    <property type="match status" value="1"/>
</dbReference>
<dbReference type="Pfam" id="PF23949">
    <property type="entry name" value="TSTD2_N"/>
    <property type="match status" value="1"/>
</dbReference>
<dbReference type="Proteomes" id="UP000887568">
    <property type="component" value="Unplaced"/>
</dbReference>
<dbReference type="CDD" id="cd01518">
    <property type="entry name" value="RHOD_YceA"/>
    <property type="match status" value="1"/>
</dbReference>
<sequence length="507" mass="57499">MSAELPNTQSKHSSKMKKTTRKRVFAEFVKSKTFEQRGCNNVQIPSQAPYWKCCDKTFTIAAEIHKHVAQCHRDAVDQAMNVELQKVSHNCKHRKVCNKNCDITISAHPPNKLWHSASTGDERITETRCVLSDGDEANVYSAKQHALASVQDESARIYSDLTDSDRTFPWLPSLQKCQSLNGSQKGQILLYYKYVEIEDPDEVADWQRELCQRLQLTGKIRLATEGLNGTVGGSLEATEVYIQSVMTHPIFKDMTPLDFKKSSGDSSHFPKGLKVGVHKEIVPMGVDPNALSYKQAGKHLTPSEFHKEMKHSINPETTPRDTMILDCRNFYESKIGQFKGAVTPNIRKFSYWPEYVDKNLDLFQDKRVIMYCTGGIRCERGSAYLKSKGVCKEILQLQGGVHKYLEEYPNGHFKGKLFVFDDRYAIRANDEVVADCFHCGQAWDQYQPCSSSHCHQLVLACPSCREAGQTTCCRLCRDISNRASSEGGKVREECLCTRTRERVPVEK</sequence>
<dbReference type="PANTHER" id="PTHR43268">
    <property type="entry name" value="THIOSULFATE SULFURTRANSFERASE/RHODANESE-LIKE DOMAIN-CONTAINING PROTEIN 2"/>
    <property type="match status" value="1"/>
</dbReference>
<organism evidence="3 4">
    <name type="scientific">Patiria miniata</name>
    <name type="common">Bat star</name>
    <name type="synonym">Asterina miniata</name>
    <dbReference type="NCBI Taxonomy" id="46514"/>
    <lineage>
        <taxon>Eukaryota</taxon>
        <taxon>Metazoa</taxon>
        <taxon>Echinodermata</taxon>
        <taxon>Eleutherozoa</taxon>
        <taxon>Asterozoa</taxon>
        <taxon>Asteroidea</taxon>
        <taxon>Valvatacea</taxon>
        <taxon>Valvatida</taxon>
        <taxon>Asterinidae</taxon>
        <taxon>Patiria</taxon>
    </lineage>
</organism>
<dbReference type="InterPro" id="IPR057944">
    <property type="entry name" value="TSTD2_N"/>
</dbReference>
<dbReference type="InterPro" id="IPR040503">
    <property type="entry name" value="TRHO_N"/>
</dbReference>
<keyword evidence="4" id="KW-1185">Reference proteome</keyword>
<dbReference type="Pfam" id="PF00581">
    <property type="entry name" value="Rhodanese"/>
    <property type="match status" value="1"/>
</dbReference>
<dbReference type="EnsemblMetazoa" id="XM_038202189.1">
    <property type="protein sequence ID" value="XP_038058117.1"/>
    <property type="gene ID" value="LOC119729576"/>
</dbReference>
<dbReference type="Pfam" id="PF12368">
    <property type="entry name" value="Rhodanese_C"/>
    <property type="match status" value="1"/>
</dbReference>
<dbReference type="InterPro" id="IPR036873">
    <property type="entry name" value="Rhodanese-like_dom_sf"/>
</dbReference>
<evidence type="ECO:0000259" key="2">
    <source>
        <dbReference type="PROSITE" id="PS50206"/>
    </source>
</evidence>